<dbReference type="GO" id="GO:0051287">
    <property type="term" value="F:NAD binding"/>
    <property type="evidence" value="ECO:0007669"/>
    <property type="project" value="InterPro"/>
</dbReference>
<evidence type="ECO:0000259" key="3">
    <source>
        <dbReference type="Pfam" id="PF02826"/>
    </source>
</evidence>
<dbReference type="PATRIC" id="fig|908627.4.peg.2673"/>
<keyword evidence="5" id="KW-1185">Reference proteome</keyword>
<dbReference type="EMBL" id="AEJF01000079">
    <property type="protein sequence ID" value="KLU25988.1"/>
    <property type="molecule type" value="Genomic_DNA"/>
</dbReference>
<sequence length="307" mass="33021">MTKLVLISSDYDMSPLGPAILAAAPELQVHHFGAPEADDAQVAVCWNPPAGALRTLPNLRLVHGIAAGVDNILRDPHFPAVPLCRVVDPYQARAMSEFVMWGALHFHRQFDQVLANQRNGLWQVPDQKRASDCAIGVMGLGEIGARVADDLLHAGFTVRGWARSVKVLAGIHTFSGRDALPAFLSGVDILVCLLPLTTETRGLLNADVLGQLRPGAKLIHVGRGEHLVMDALLAALSGGHMGGAIIDVFPNEPLPADDPLWRHPKLIVTPHMAAISSLETIGLQVAQNVRRLLRGEPLNNQVDVGQH</sequence>
<dbReference type="InterPro" id="IPR006140">
    <property type="entry name" value="D-isomer_DH_NAD-bd"/>
</dbReference>
<dbReference type="Pfam" id="PF02826">
    <property type="entry name" value="2-Hacid_dh_C"/>
    <property type="match status" value="1"/>
</dbReference>
<keyword evidence="2" id="KW-0520">NAD</keyword>
<dbReference type="OrthoDB" id="9787219at2"/>
<dbReference type="SUPFAM" id="SSF51735">
    <property type="entry name" value="NAD(P)-binding Rossmann-fold domains"/>
    <property type="match status" value="1"/>
</dbReference>
<protein>
    <submittedName>
        <fullName evidence="4">2-hydroxyacid dehydrogenase</fullName>
    </submittedName>
</protein>
<evidence type="ECO:0000313" key="4">
    <source>
        <dbReference type="EMBL" id="KLU25988.1"/>
    </source>
</evidence>
<dbReference type="Proteomes" id="UP000035963">
    <property type="component" value="Unassembled WGS sequence"/>
</dbReference>
<name>A0A0J1G1D3_9BURK</name>
<accession>A0A0J1G1D3</accession>
<evidence type="ECO:0000313" key="5">
    <source>
        <dbReference type="Proteomes" id="UP000035963"/>
    </source>
</evidence>
<dbReference type="PANTHER" id="PTHR43333:SF1">
    <property type="entry name" value="D-ISOMER SPECIFIC 2-HYDROXYACID DEHYDROGENASE NAD-BINDING DOMAIN-CONTAINING PROTEIN"/>
    <property type="match status" value="1"/>
</dbReference>
<proteinExistence type="predicted"/>
<dbReference type="CDD" id="cd12164">
    <property type="entry name" value="GDH_like_2"/>
    <property type="match status" value="1"/>
</dbReference>
<reference evidence="4 5" key="1">
    <citation type="journal article" date="2015" name="Genome Announc.">
        <title>Draft Genome Sequence of Burkholderia sp. Strain PML1(12), an Ectomycorrhizosphere-Inhabiting Bacterium with Effective Mineral-Weathering Ability.</title>
        <authorList>
            <person name="Uroz S."/>
            <person name="Oger P."/>
        </authorList>
    </citation>
    <scope>NUCLEOTIDE SEQUENCE [LARGE SCALE GENOMIC DNA]</scope>
    <source>
        <strain evidence="5">PML1(12)</strain>
    </source>
</reference>
<dbReference type="Gene3D" id="3.40.50.720">
    <property type="entry name" value="NAD(P)-binding Rossmann-like Domain"/>
    <property type="match status" value="2"/>
</dbReference>
<dbReference type="PANTHER" id="PTHR43333">
    <property type="entry name" value="2-HACID_DH_C DOMAIN-CONTAINING PROTEIN"/>
    <property type="match status" value="1"/>
</dbReference>
<keyword evidence="1" id="KW-0560">Oxidoreductase</keyword>
<evidence type="ECO:0000256" key="2">
    <source>
        <dbReference type="ARBA" id="ARBA00023027"/>
    </source>
</evidence>
<dbReference type="SUPFAM" id="SSF52283">
    <property type="entry name" value="Formate/glycerate dehydrogenase catalytic domain-like"/>
    <property type="match status" value="1"/>
</dbReference>
<dbReference type="AlphaFoldDB" id="A0A0J1G1D3"/>
<organism evidence="4 5">
    <name type="scientific">Caballeronia mineralivorans PML1(12)</name>
    <dbReference type="NCBI Taxonomy" id="908627"/>
    <lineage>
        <taxon>Bacteria</taxon>
        <taxon>Pseudomonadati</taxon>
        <taxon>Pseudomonadota</taxon>
        <taxon>Betaproteobacteria</taxon>
        <taxon>Burkholderiales</taxon>
        <taxon>Burkholderiaceae</taxon>
        <taxon>Caballeronia</taxon>
    </lineage>
</organism>
<evidence type="ECO:0000256" key="1">
    <source>
        <dbReference type="ARBA" id="ARBA00023002"/>
    </source>
</evidence>
<dbReference type="RefSeq" id="WP_047846871.1">
    <property type="nucleotide sequence ID" value="NZ_AEJF01000079.1"/>
</dbReference>
<feature type="domain" description="D-isomer specific 2-hydroxyacid dehydrogenase NAD-binding" evidence="3">
    <location>
        <begin position="103"/>
        <end position="273"/>
    </location>
</feature>
<dbReference type="GO" id="GO:0016491">
    <property type="term" value="F:oxidoreductase activity"/>
    <property type="evidence" value="ECO:0007669"/>
    <property type="project" value="UniProtKB-KW"/>
</dbReference>
<dbReference type="InterPro" id="IPR036291">
    <property type="entry name" value="NAD(P)-bd_dom_sf"/>
</dbReference>
<comment type="caution">
    <text evidence="4">The sequence shown here is derived from an EMBL/GenBank/DDBJ whole genome shotgun (WGS) entry which is preliminary data.</text>
</comment>
<gene>
    <name evidence="4" type="ORF">EOS_12045</name>
</gene>